<evidence type="ECO:0000256" key="1">
    <source>
        <dbReference type="SAM" id="SignalP"/>
    </source>
</evidence>
<feature type="chain" id="PRO_5006876911" evidence="1">
    <location>
        <begin position="17"/>
        <end position="33"/>
    </location>
</feature>
<proteinExistence type="predicted"/>
<evidence type="ECO:0000313" key="3">
    <source>
        <dbReference type="Proteomes" id="UP000055024"/>
    </source>
</evidence>
<dbReference type="Proteomes" id="UP000055024">
    <property type="component" value="Unassembled WGS sequence"/>
</dbReference>
<reference evidence="2 3" key="1">
    <citation type="submission" date="2015-01" db="EMBL/GenBank/DDBJ databases">
        <title>Evolution of Trichinella species and genotypes.</title>
        <authorList>
            <person name="Korhonen P.K."/>
            <person name="Edoardo P."/>
            <person name="Giuseppe L.R."/>
            <person name="Gasser R.B."/>
        </authorList>
    </citation>
    <scope>NUCLEOTIDE SEQUENCE [LARGE SCALE GENOMIC DNA]</scope>
    <source>
        <strain evidence="2">ISS1029</strain>
    </source>
</reference>
<dbReference type="AlphaFoldDB" id="A0A0V1DX09"/>
<sequence>MLAFLILLLSMQHSSDKYLCVPHFSLSVPLSST</sequence>
<dbReference type="EMBL" id="JYDP01007568">
    <property type="protein sequence ID" value="KRY66077.1"/>
    <property type="molecule type" value="Genomic_DNA"/>
</dbReference>
<protein>
    <submittedName>
        <fullName evidence="2">Uncharacterized protein</fullName>
    </submittedName>
</protein>
<organism evidence="2 3">
    <name type="scientific">Trichinella zimbabwensis</name>
    <dbReference type="NCBI Taxonomy" id="268475"/>
    <lineage>
        <taxon>Eukaryota</taxon>
        <taxon>Metazoa</taxon>
        <taxon>Ecdysozoa</taxon>
        <taxon>Nematoda</taxon>
        <taxon>Enoplea</taxon>
        <taxon>Dorylaimia</taxon>
        <taxon>Trichinellida</taxon>
        <taxon>Trichinellidae</taxon>
        <taxon>Trichinella</taxon>
    </lineage>
</organism>
<gene>
    <name evidence="2" type="ORF">T11_13430</name>
</gene>
<comment type="caution">
    <text evidence="2">The sequence shown here is derived from an EMBL/GenBank/DDBJ whole genome shotgun (WGS) entry which is preliminary data.</text>
</comment>
<accession>A0A0V1DX09</accession>
<keyword evidence="1" id="KW-0732">Signal</keyword>
<feature type="signal peptide" evidence="1">
    <location>
        <begin position="1"/>
        <end position="16"/>
    </location>
</feature>
<name>A0A0V1DX09_9BILA</name>
<evidence type="ECO:0000313" key="2">
    <source>
        <dbReference type="EMBL" id="KRY66077.1"/>
    </source>
</evidence>
<keyword evidence="3" id="KW-1185">Reference proteome</keyword>